<proteinExistence type="predicted"/>
<evidence type="ECO:0000313" key="2">
    <source>
        <dbReference type="WBParaSite" id="ES5_v2.g27132.t1"/>
    </source>
</evidence>
<protein>
    <submittedName>
        <fullName evidence="2">Uncharacterized protein</fullName>
    </submittedName>
</protein>
<accession>A0AC34GC08</accession>
<name>A0AC34GC08_9BILA</name>
<evidence type="ECO:0000313" key="1">
    <source>
        <dbReference type="Proteomes" id="UP000887579"/>
    </source>
</evidence>
<dbReference type="WBParaSite" id="ES5_v2.g27132.t1">
    <property type="protein sequence ID" value="ES5_v2.g27132.t1"/>
    <property type="gene ID" value="ES5_v2.g27132"/>
</dbReference>
<dbReference type="Proteomes" id="UP000887579">
    <property type="component" value="Unplaced"/>
</dbReference>
<reference evidence="2" key="1">
    <citation type="submission" date="2022-11" db="UniProtKB">
        <authorList>
            <consortium name="WormBaseParasite"/>
        </authorList>
    </citation>
    <scope>IDENTIFICATION</scope>
</reference>
<sequence>MPLRGHAETPSEEDTDKFIAIVNDFVKSNPNGIVGVHCTHGF</sequence>
<organism evidence="1 2">
    <name type="scientific">Panagrolaimus sp. ES5</name>
    <dbReference type="NCBI Taxonomy" id="591445"/>
    <lineage>
        <taxon>Eukaryota</taxon>
        <taxon>Metazoa</taxon>
        <taxon>Ecdysozoa</taxon>
        <taxon>Nematoda</taxon>
        <taxon>Chromadorea</taxon>
        <taxon>Rhabditida</taxon>
        <taxon>Tylenchina</taxon>
        <taxon>Panagrolaimomorpha</taxon>
        <taxon>Panagrolaimoidea</taxon>
        <taxon>Panagrolaimidae</taxon>
        <taxon>Panagrolaimus</taxon>
    </lineage>
</organism>